<feature type="compositionally biased region" description="Gly residues" evidence="1">
    <location>
        <begin position="88"/>
        <end position="105"/>
    </location>
</feature>
<evidence type="ECO:0000256" key="1">
    <source>
        <dbReference type="SAM" id="MobiDB-lite"/>
    </source>
</evidence>
<name>A0A368PG47_SETIT</name>
<organism evidence="2">
    <name type="scientific">Setaria italica</name>
    <name type="common">Foxtail millet</name>
    <name type="synonym">Panicum italicum</name>
    <dbReference type="NCBI Taxonomy" id="4555"/>
    <lineage>
        <taxon>Eukaryota</taxon>
        <taxon>Viridiplantae</taxon>
        <taxon>Streptophyta</taxon>
        <taxon>Embryophyta</taxon>
        <taxon>Tracheophyta</taxon>
        <taxon>Spermatophyta</taxon>
        <taxon>Magnoliopsida</taxon>
        <taxon>Liliopsida</taxon>
        <taxon>Poales</taxon>
        <taxon>Poaceae</taxon>
        <taxon>PACMAD clade</taxon>
        <taxon>Panicoideae</taxon>
        <taxon>Panicodae</taxon>
        <taxon>Paniceae</taxon>
        <taxon>Cenchrinae</taxon>
        <taxon>Setaria</taxon>
    </lineage>
</organism>
<proteinExistence type="predicted"/>
<reference evidence="2" key="2">
    <citation type="submission" date="2015-07" db="EMBL/GenBank/DDBJ databases">
        <authorList>
            <person name="Noorani M."/>
        </authorList>
    </citation>
    <scope>NUCLEOTIDE SEQUENCE</scope>
    <source>
        <strain evidence="2">Yugu1</strain>
    </source>
</reference>
<gene>
    <name evidence="2" type="ORF">SETIT_1G016800v2</name>
</gene>
<evidence type="ECO:0000313" key="2">
    <source>
        <dbReference type="EMBL" id="RCV04642.1"/>
    </source>
</evidence>
<protein>
    <submittedName>
        <fullName evidence="2">Uncharacterized protein</fullName>
    </submittedName>
</protein>
<dbReference type="AlphaFoldDB" id="A0A368PG47"/>
<dbReference type="EMBL" id="CM003528">
    <property type="protein sequence ID" value="RCV04642.1"/>
    <property type="molecule type" value="Genomic_DNA"/>
</dbReference>
<reference evidence="2" key="1">
    <citation type="journal article" date="2012" name="Nat. Biotechnol.">
        <title>Reference genome sequence of the model plant Setaria.</title>
        <authorList>
            <person name="Bennetzen J.L."/>
            <person name="Schmutz J."/>
            <person name="Wang H."/>
            <person name="Percifield R."/>
            <person name="Hawkins J."/>
            <person name="Pontaroli A.C."/>
            <person name="Estep M."/>
            <person name="Feng L."/>
            <person name="Vaughn J.N."/>
            <person name="Grimwood J."/>
            <person name="Jenkins J."/>
            <person name="Barry K."/>
            <person name="Lindquist E."/>
            <person name="Hellsten U."/>
            <person name="Deshpande S."/>
            <person name="Wang X."/>
            <person name="Wu X."/>
            <person name="Mitros T."/>
            <person name="Triplett J."/>
            <person name="Yang X."/>
            <person name="Ye C.Y."/>
            <person name="Mauro-Herrera M."/>
            <person name="Wang L."/>
            <person name="Li P."/>
            <person name="Sharma M."/>
            <person name="Sharma R."/>
            <person name="Ronald P.C."/>
            <person name="Panaud O."/>
            <person name="Kellogg E.A."/>
            <person name="Brutnell T.P."/>
            <person name="Doust A.N."/>
            <person name="Tuskan G.A."/>
            <person name="Rokhsar D."/>
            <person name="Devos K.M."/>
        </authorList>
    </citation>
    <scope>NUCLEOTIDE SEQUENCE [LARGE SCALE GENOMIC DNA]</scope>
    <source>
        <strain evidence="2">Yugu1</strain>
    </source>
</reference>
<feature type="region of interest" description="Disordered" evidence="1">
    <location>
        <begin position="28"/>
        <end position="166"/>
    </location>
</feature>
<accession>A0A368PG47</accession>
<sequence>MEGKKLSQRPAASSNFLGGRLADVAPAERARGVGAQPQVDALDVEQVPARRQQPHRLPVPHHGEADRALRPPGAGAGGAPPPAPVPAAGGGGGPSAVPAHGGGRVPVGEGAPEADGHREDDEAGCAGEADEHHRVAHTVAAAGGGNFQRVRRGGGGAVPVRRHGRAPGRRGAFVALLVGEAPQSGPP</sequence>